<evidence type="ECO:0008006" key="4">
    <source>
        <dbReference type="Google" id="ProtNLM"/>
    </source>
</evidence>
<evidence type="ECO:0000313" key="2">
    <source>
        <dbReference type="EMBL" id="RGS02789.1"/>
    </source>
</evidence>
<protein>
    <recommendedName>
        <fullName evidence="4">Lipocalin-like domain-containing protein</fullName>
    </recommendedName>
</protein>
<accession>A0A412H258</accession>
<dbReference type="PROSITE" id="PS51257">
    <property type="entry name" value="PROKAR_LIPOPROTEIN"/>
    <property type="match status" value="1"/>
</dbReference>
<evidence type="ECO:0000313" key="3">
    <source>
        <dbReference type="Proteomes" id="UP000285750"/>
    </source>
</evidence>
<feature type="signal peptide" evidence="1">
    <location>
        <begin position="1"/>
        <end position="21"/>
    </location>
</feature>
<dbReference type="AlphaFoldDB" id="A0A412H258"/>
<organism evidence="2 3">
    <name type="scientific">Phocaeicola plebeius</name>
    <dbReference type="NCBI Taxonomy" id="310297"/>
    <lineage>
        <taxon>Bacteria</taxon>
        <taxon>Pseudomonadati</taxon>
        <taxon>Bacteroidota</taxon>
        <taxon>Bacteroidia</taxon>
        <taxon>Bacteroidales</taxon>
        <taxon>Bacteroidaceae</taxon>
        <taxon>Phocaeicola</taxon>
    </lineage>
</organism>
<keyword evidence="1" id="KW-0732">Signal</keyword>
<reference evidence="2 3" key="1">
    <citation type="submission" date="2018-08" db="EMBL/GenBank/DDBJ databases">
        <title>A genome reference for cultivated species of the human gut microbiota.</title>
        <authorList>
            <person name="Zou Y."/>
            <person name="Xue W."/>
            <person name="Luo G."/>
        </authorList>
    </citation>
    <scope>NUCLEOTIDE SEQUENCE [LARGE SCALE GENOMIC DNA]</scope>
    <source>
        <strain evidence="2 3">AF24-16AC</strain>
    </source>
</reference>
<evidence type="ECO:0000256" key="1">
    <source>
        <dbReference type="SAM" id="SignalP"/>
    </source>
</evidence>
<sequence length="129" mass="14522">MRALKLMGMVLLTMMMCVTFASCGDDENGAATSAIEGTWSYTSTIDEDMRSGKFTFKADGGLIWEDDEISSDCSYTLNDDKLKIILNHDDYIEGTISISGNQATYKYTWHDYAGEWDSDTEYTMTLIKQ</sequence>
<dbReference type="Proteomes" id="UP000285750">
    <property type="component" value="Unassembled WGS sequence"/>
</dbReference>
<proteinExistence type="predicted"/>
<name>A0A412H258_9BACT</name>
<feature type="chain" id="PRO_5019282949" description="Lipocalin-like domain-containing protein" evidence="1">
    <location>
        <begin position="22"/>
        <end position="129"/>
    </location>
</feature>
<gene>
    <name evidence="2" type="ORF">DWY14_15685</name>
</gene>
<comment type="caution">
    <text evidence="2">The sequence shown here is derived from an EMBL/GenBank/DDBJ whole genome shotgun (WGS) entry which is preliminary data.</text>
</comment>
<dbReference type="EMBL" id="QRUY01000051">
    <property type="protein sequence ID" value="RGS02789.1"/>
    <property type="molecule type" value="Genomic_DNA"/>
</dbReference>